<evidence type="ECO:0000313" key="5">
    <source>
        <dbReference type="EMBL" id="TEB22418.1"/>
    </source>
</evidence>
<gene>
    <name evidence="5" type="ORF">FA13DRAFT_1920721</name>
</gene>
<keyword evidence="3" id="KW-0560">Oxidoreductase</keyword>
<dbReference type="GO" id="GO:0044550">
    <property type="term" value="P:secondary metabolite biosynthetic process"/>
    <property type="evidence" value="ECO:0007669"/>
    <property type="project" value="TreeGrafter"/>
</dbReference>
<dbReference type="PANTHER" id="PTHR46720:SF3">
    <property type="entry name" value="FAD-BINDING DOMAIN-CONTAINING PROTEIN-RELATED"/>
    <property type="match status" value="1"/>
</dbReference>
<evidence type="ECO:0000313" key="6">
    <source>
        <dbReference type="Proteomes" id="UP000298030"/>
    </source>
</evidence>
<keyword evidence="6" id="KW-1185">Reference proteome</keyword>
<dbReference type="PRINTS" id="PR00420">
    <property type="entry name" value="RNGMNOXGNASE"/>
</dbReference>
<dbReference type="SUPFAM" id="SSF54373">
    <property type="entry name" value="FAD-linked reductases, C-terminal domain"/>
    <property type="match status" value="1"/>
</dbReference>
<proteinExistence type="predicted"/>
<dbReference type="Gene3D" id="3.50.50.60">
    <property type="entry name" value="FAD/NAD(P)-binding domain"/>
    <property type="match status" value="1"/>
</dbReference>
<accession>A0A4Y7SL98</accession>
<dbReference type="Proteomes" id="UP000298030">
    <property type="component" value="Unassembled WGS sequence"/>
</dbReference>
<keyword evidence="1" id="KW-0285">Flavoprotein</keyword>
<dbReference type="InterPro" id="IPR002938">
    <property type="entry name" value="FAD-bd"/>
</dbReference>
<dbReference type="OrthoDB" id="417877at2759"/>
<name>A0A4Y7SL98_COPMI</name>
<comment type="caution">
    <text evidence="5">The sequence shown here is derived from an EMBL/GenBank/DDBJ whole genome shotgun (WGS) entry which is preliminary data.</text>
</comment>
<keyword evidence="2" id="KW-0274">FAD</keyword>
<evidence type="ECO:0000256" key="1">
    <source>
        <dbReference type="ARBA" id="ARBA00022630"/>
    </source>
</evidence>
<dbReference type="Pfam" id="PF01494">
    <property type="entry name" value="FAD_binding_3"/>
    <property type="match status" value="2"/>
</dbReference>
<dbReference type="InterPro" id="IPR051104">
    <property type="entry name" value="FAD_monoxygenase"/>
</dbReference>
<feature type="domain" description="FAD-binding" evidence="4">
    <location>
        <begin position="5"/>
        <end position="176"/>
    </location>
</feature>
<evidence type="ECO:0000256" key="2">
    <source>
        <dbReference type="ARBA" id="ARBA00022827"/>
    </source>
</evidence>
<dbReference type="EMBL" id="QPFP01000092">
    <property type="protein sequence ID" value="TEB22418.1"/>
    <property type="molecule type" value="Genomic_DNA"/>
</dbReference>
<keyword evidence="5" id="KW-0503">Monooxygenase</keyword>
<dbReference type="SUPFAM" id="SSF51905">
    <property type="entry name" value="FAD/NAD(P)-binding domain"/>
    <property type="match status" value="1"/>
</dbReference>
<dbReference type="AlphaFoldDB" id="A0A4Y7SL98"/>
<sequence length="463" mass="51263">MDKRMKVLVCGGGISGLAFAIAAGQDPNISVEIYEGAPEFLPIGAGIGVWMRVWELLTKLGLADDLRAKTASPTTPDPIDALIFRKSDQPEGLEFYKLVTNGPFITFHRHDFQQTMIEHLPANCKMFYSKRLSTYVNLPDGRVYASFEDGTKVTCDLLVGADGIKSVVRESLLRQRADKHAAAGNYEAAYRSLVSNRPTWSGTMCYRALIPMEKVRADLAKGNLSLEECHIQHIGKNANLIVYPVANGTMINFAAFYHQPDKVGTVFQGPWVAHVPPEELHEAYGNYESSVQAWLKFIDAPSRWAIHTIEPLETYVADGVALVGDSAHAMVPHQGSGAGQAIEDGVFLATLLSNPAVTTRDIPKVLAVYDAIRRPFAVDVCRRSHLNGSFYTLNHPDYKHRFGSSFSGSRDQMQFLKEYGEVLKRSWEWAWTTSFNDSMEAGMVILKKMMTSSELSYGATAVL</sequence>
<organism evidence="5 6">
    <name type="scientific">Coprinellus micaceus</name>
    <name type="common">Glistening ink-cap mushroom</name>
    <name type="synonym">Coprinus micaceus</name>
    <dbReference type="NCBI Taxonomy" id="71717"/>
    <lineage>
        <taxon>Eukaryota</taxon>
        <taxon>Fungi</taxon>
        <taxon>Dikarya</taxon>
        <taxon>Basidiomycota</taxon>
        <taxon>Agaricomycotina</taxon>
        <taxon>Agaricomycetes</taxon>
        <taxon>Agaricomycetidae</taxon>
        <taxon>Agaricales</taxon>
        <taxon>Agaricineae</taxon>
        <taxon>Psathyrellaceae</taxon>
        <taxon>Coprinellus</taxon>
    </lineage>
</organism>
<dbReference type="GO" id="GO:0071949">
    <property type="term" value="F:FAD binding"/>
    <property type="evidence" value="ECO:0007669"/>
    <property type="project" value="InterPro"/>
</dbReference>
<dbReference type="PANTHER" id="PTHR46720">
    <property type="entry name" value="HYDROXYLASE, PUTATIVE (AFU_ORTHOLOGUE AFUA_3G01460)-RELATED"/>
    <property type="match status" value="1"/>
</dbReference>
<reference evidence="5 6" key="1">
    <citation type="journal article" date="2019" name="Nat. Ecol. Evol.">
        <title>Megaphylogeny resolves global patterns of mushroom evolution.</title>
        <authorList>
            <person name="Varga T."/>
            <person name="Krizsan K."/>
            <person name="Foldi C."/>
            <person name="Dima B."/>
            <person name="Sanchez-Garcia M."/>
            <person name="Sanchez-Ramirez S."/>
            <person name="Szollosi G.J."/>
            <person name="Szarkandi J.G."/>
            <person name="Papp V."/>
            <person name="Albert L."/>
            <person name="Andreopoulos W."/>
            <person name="Angelini C."/>
            <person name="Antonin V."/>
            <person name="Barry K.W."/>
            <person name="Bougher N.L."/>
            <person name="Buchanan P."/>
            <person name="Buyck B."/>
            <person name="Bense V."/>
            <person name="Catcheside P."/>
            <person name="Chovatia M."/>
            <person name="Cooper J."/>
            <person name="Damon W."/>
            <person name="Desjardin D."/>
            <person name="Finy P."/>
            <person name="Geml J."/>
            <person name="Haridas S."/>
            <person name="Hughes K."/>
            <person name="Justo A."/>
            <person name="Karasinski D."/>
            <person name="Kautmanova I."/>
            <person name="Kiss B."/>
            <person name="Kocsube S."/>
            <person name="Kotiranta H."/>
            <person name="LaButti K.M."/>
            <person name="Lechner B.E."/>
            <person name="Liimatainen K."/>
            <person name="Lipzen A."/>
            <person name="Lukacs Z."/>
            <person name="Mihaltcheva S."/>
            <person name="Morgado L.N."/>
            <person name="Niskanen T."/>
            <person name="Noordeloos M.E."/>
            <person name="Ohm R.A."/>
            <person name="Ortiz-Santana B."/>
            <person name="Ovrebo C."/>
            <person name="Racz N."/>
            <person name="Riley R."/>
            <person name="Savchenko A."/>
            <person name="Shiryaev A."/>
            <person name="Soop K."/>
            <person name="Spirin V."/>
            <person name="Szebenyi C."/>
            <person name="Tomsovsky M."/>
            <person name="Tulloss R.E."/>
            <person name="Uehling J."/>
            <person name="Grigoriev I.V."/>
            <person name="Vagvolgyi C."/>
            <person name="Papp T."/>
            <person name="Martin F.M."/>
            <person name="Miettinen O."/>
            <person name="Hibbett D.S."/>
            <person name="Nagy L.G."/>
        </authorList>
    </citation>
    <scope>NUCLEOTIDE SEQUENCE [LARGE SCALE GENOMIC DNA]</scope>
    <source>
        <strain evidence="5 6">FP101781</strain>
    </source>
</reference>
<evidence type="ECO:0000256" key="3">
    <source>
        <dbReference type="ARBA" id="ARBA00023002"/>
    </source>
</evidence>
<dbReference type="STRING" id="71717.A0A4Y7SL98"/>
<dbReference type="GO" id="GO:0004497">
    <property type="term" value="F:monooxygenase activity"/>
    <property type="evidence" value="ECO:0007669"/>
    <property type="project" value="UniProtKB-KW"/>
</dbReference>
<protein>
    <submittedName>
        <fullName evidence="5">Salicylate 1-monooxygenase</fullName>
    </submittedName>
</protein>
<dbReference type="InterPro" id="IPR036188">
    <property type="entry name" value="FAD/NAD-bd_sf"/>
</dbReference>
<evidence type="ECO:0000259" key="4">
    <source>
        <dbReference type="Pfam" id="PF01494"/>
    </source>
</evidence>
<feature type="domain" description="FAD-binding" evidence="4">
    <location>
        <begin position="311"/>
        <end position="384"/>
    </location>
</feature>